<accession>A0A5B7GPV9</accession>
<gene>
    <name evidence="1" type="ORF">E2C01_056263</name>
</gene>
<dbReference type="Proteomes" id="UP000324222">
    <property type="component" value="Unassembled WGS sequence"/>
</dbReference>
<dbReference type="EMBL" id="VSRR010019383">
    <property type="protein sequence ID" value="MPC62181.1"/>
    <property type="molecule type" value="Genomic_DNA"/>
</dbReference>
<name>A0A5B7GPV9_PORTR</name>
<proteinExistence type="predicted"/>
<keyword evidence="2" id="KW-1185">Reference proteome</keyword>
<comment type="caution">
    <text evidence="1">The sequence shown here is derived from an EMBL/GenBank/DDBJ whole genome shotgun (WGS) entry which is preliminary data.</text>
</comment>
<protein>
    <submittedName>
        <fullName evidence="1">Uncharacterized protein</fullName>
    </submittedName>
</protein>
<evidence type="ECO:0000313" key="1">
    <source>
        <dbReference type="EMBL" id="MPC62181.1"/>
    </source>
</evidence>
<organism evidence="1 2">
    <name type="scientific">Portunus trituberculatus</name>
    <name type="common">Swimming crab</name>
    <name type="synonym">Neptunus trituberculatus</name>
    <dbReference type="NCBI Taxonomy" id="210409"/>
    <lineage>
        <taxon>Eukaryota</taxon>
        <taxon>Metazoa</taxon>
        <taxon>Ecdysozoa</taxon>
        <taxon>Arthropoda</taxon>
        <taxon>Crustacea</taxon>
        <taxon>Multicrustacea</taxon>
        <taxon>Malacostraca</taxon>
        <taxon>Eumalacostraca</taxon>
        <taxon>Eucarida</taxon>
        <taxon>Decapoda</taxon>
        <taxon>Pleocyemata</taxon>
        <taxon>Brachyura</taxon>
        <taxon>Eubrachyura</taxon>
        <taxon>Portunoidea</taxon>
        <taxon>Portunidae</taxon>
        <taxon>Portuninae</taxon>
        <taxon>Portunus</taxon>
    </lineage>
</organism>
<reference evidence="1 2" key="1">
    <citation type="submission" date="2019-05" db="EMBL/GenBank/DDBJ databases">
        <title>Another draft genome of Portunus trituberculatus and its Hox gene families provides insights of decapod evolution.</title>
        <authorList>
            <person name="Jeong J.-H."/>
            <person name="Song I."/>
            <person name="Kim S."/>
            <person name="Choi T."/>
            <person name="Kim D."/>
            <person name="Ryu S."/>
            <person name="Kim W."/>
        </authorList>
    </citation>
    <scope>NUCLEOTIDE SEQUENCE [LARGE SCALE GENOMIC DNA]</scope>
    <source>
        <tissue evidence="1">Muscle</tissue>
    </source>
</reference>
<evidence type="ECO:0000313" key="2">
    <source>
        <dbReference type="Proteomes" id="UP000324222"/>
    </source>
</evidence>
<sequence length="150" mass="16149">MALLVVQGMALLTLHQPITRRNLISSIISASPATSVSESLSSDLRLREELSDFKLGVGEAVLTLLIGGIVLPCRCLTASSTMALSCSTESRFLEWSSRRPRRNIGSRSRLAMVAHMHTHTHVTLNLDRNVEASSASATILGSPVILAIQT</sequence>
<dbReference type="AlphaFoldDB" id="A0A5B7GPV9"/>